<keyword evidence="2 5" id="KW-0238">DNA-binding</keyword>
<evidence type="ECO:0000256" key="1">
    <source>
        <dbReference type="ARBA" id="ARBA00023015"/>
    </source>
</evidence>
<evidence type="ECO:0000256" key="2">
    <source>
        <dbReference type="ARBA" id="ARBA00023125"/>
    </source>
</evidence>
<dbReference type="SUPFAM" id="SSF46785">
    <property type="entry name" value="Winged helix' DNA-binding domain"/>
    <property type="match status" value="1"/>
</dbReference>
<dbReference type="EMBL" id="JAUSTY010000006">
    <property type="protein sequence ID" value="MDQ0165961.1"/>
    <property type="molecule type" value="Genomic_DNA"/>
</dbReference>
<dbReference type="Gene3D" id="1.10.10.10">
    <property type="entry name" value="Winged helix-like DNA-binding domain superfamily/Winged helix DNA-binding domain"/>
    <property type="match status" value="1"/>
</dbReference>
<sequence length="360" mass="41994">MNQNHTTHHIKVIISPVFELLASMYRLQSHEELEINNDNDPKNTGADDPHQFKLNQWVEKTRNTLSEHIKKELEVFFHYESFIGLTMIGFALKNNCYESIEEFISVLERTPADQLYSSFLQTGFTPEDTVDPNDFKAVIQFIRKSNLPEIEKWKLSYLYTDLKETKNRLIKLITLCYEHYFSQEVMSWLEHQTKSAQEIRALIDSRGKEILKDIFPFFRTHGEVIDSAQSIVLCPSYFYHKASLSSELAERNCHLYVYGVQHVRSLEETTIDEKQAFDAFKILADEKRIRIIKHLSNGALYGYELAQKLELSNSTISHHLSVLASIGIVSSTRMENKVYFKVNKDEIEKLMQHLTKSLMN</sequence>
<dbReference type="Pfam" id="PF01022">
    <property type="entry name" value="HTH_5"/>
    <property type="match status" value="1"/>
</dbReference>
<dbReference type="CDD" id="cd00090">
    <property type="entry name" value="HTH_ARSR"/>
    <property type="match status" value="1"/>
</dbReference>
<dbReference type="RefSeq" id="WP_307393745.1">
    <property type="nucleotide sequence ID" value="NZ_BAAADK010000032.1"/>
</dbReference>
<dbReference type="InterPro" id="IPR011991">
    <property type="entry name" value="ArsR-like_HTH"/>
</dbReference>
<comment type="caution">
    <text evidence="5">The sequence shown here is derived from an EMBL/GenBank/DDBJ whole genome shotgun (WGS) entry which is preliminary data.</text>
</comment>
<dbReference type="InterPro" id="IPR036388">
    <property type="entry name" value="WH-like_DNA-bd_sf"/>
</dbReference>
<keyword evidence="6" id="KW-1185">Reference proteome</keyword>
<gene>
    <name evidence="5" type="ORF">J2S11_001862</name>
</gene>
<evidence type="ECO:0000256" key="3">
    <source>
        <dbReference type="ARBA" id="ARBA00023163"/>
    </source>
</evidence>
<evidence type="ECO:0000259" key="4">
    <source>
        <dbReference type="PROSITE" id="PS50987"/>
    </source>
</evidence>
<dbReference type="PANTHER" id="PTHR33154">
    <property type="entry name" value="TRANSCRIPTIONAL REGULATOR, ARSR FAMILY"/>
    <property type="match status" value="1"/>
</dbReference>
<feature type="domain" description="HTH arsR-type" evidence="4">
    <location>
        <begin position="268"/>
        <end position="360"/>
    </location>
</feature>
<evidence type="ECO:0000313" key="6">
    <source>
        <dbReference type="Proteomes" id="UP001235840"/>
    </source>
</evidence>
<dbReference type="PRINTS" id="PR00778">
    <property type="entry name" value="HTHARSR"/>
</dbReference>
<keyword evidence="3" id="KW-0804">Transcription</keyword>
<dbReference type="InterPro" id="IPR001845">
    <property type="entry name" value="HTH_ArsR_DNA-bd_dom"/>
</dbReference>
<name>A0ABT9VYA2_9BACI</name>
<dbReference type="PROSITE" id="PS50987">
    <property type="entry name" value="HTH_ARSR_2"/>
    <property type="match status" value="1"/>
</dbReference>
<dbReference type="Proteomes" id="UP001235840">
    <property type="component" value="Unassembled WGS sequence"/>
</dbReference>
<dbReference type="NCBIfam" id="NF033788">
    <property type="entry name" value="HTH_metalloreg"/>
    <property type="match status" value="1"/>
</dbReference>
<accession>A0ABT9VYA2</accession>
<reference evidence="5 6" key="1">
    <citation type="submission" date="2023-07" db="EMBL/GenBank/DDBJ databases">
        <title>Genomic Encyclopedia of Type Strains, Phase IV (KMG-IV): sequencing the most valuable type-strain genomes for metagenomic binning, comparative biology and taxonomic classification.</title>
        <authorList>
            <person name="Goeker M."/>
        </authorList>
    </citation>
    <scope>NUCLEOTIDE SEQUENCE [LARGE SCALE GENOMIC DNA]</scope>
    <source>
        <strain evidence="5 6">DSM 12751</strain>
    </source>
</reference>
<dbReference type="InterPro" id="IPR036390">
    <property type="entry name" value="WH_DNA-bd_sf"/>
</dbReference>
<organism evidence="5 6">
    <name type="scientific">Caldalkalibacillus horti</name>
    <dbReference type="NCBI Taxonomy" id="77523"/>
    <lineage>
        <taxon>Bacteria</taxon>
        <taxon>Bacillati</taxon>
        <taxon>Bacillota</taxon>
        <taxon>Bacilli</taxon>
        <taxon>Bacillales</taxon>
        <taxon>Bacillaceae</taxon>
        <taxon>Caldalkalibacillus</taxon>
    </lineage>
</organism>
<dbReference type="InterPro" id="IPR051081">
    <property type="entry name" value="HTH_MetalResp_TranReg"/>
</dbReference>
<protein>
    <submittedName>
        <fullName evidence="5">DNA-binding transcriptional ArsR family regulator/uncharacterized protein YdhG (YjbR/CyaY superfamily)</fullName>
    </submittedName>
</protein>
<dbReference type="PANTHER" id="PTHR33154:SF33">
    <property type="entry name" value="TRANSCRIPTIONAL REPRESSOR SDPR"/>
    <property type="match status" value="1"/>
</dbReference>
<dbReference type="GO" id="GO:0003677">
    <property type="term" value="F:DNA binding"/>
    <property type="evidence" value="ECO:0007669"/>
    <property type="project" value="UniProtKB-KW"/>
</dbReference>
<proteinExistence type="predicted"/>
<dbReference type="SMART" id="SM00418">
    <property type="entry name" value="HTH_ARSR"/>
    <property type="match status" value="1"/>
</dbReference>
<evidence type="ECO:0000313" key="5">
    <source>
        <dbReference type="EMBL" id="MDQ0165961.1"/>
    </source>
</evidence>
<keyword evidence="1" id="KW-0805">Transcription regulation</keyword>